<sequence length="97" mass="9978">VQQLPPVQHVYSTPVPYVEGGDGSYPPGTIRSGSYPYTETPLYGQNAGAAYYETSGGGPVQPSPPPQTSQAPAAPTPVPMYVSGGQILASPPPQPQP</sequence>
<organism evidence="3 4">
    <name type="scientific">Urocolius indicus</name>
    <name type="common">Red-faced mousebird</name>
    <name type="synonym">Colius indicus</name>
    <dbReference type="NCBI Taxonomy" id="458196"/>
    <lineage>
        <taxon>Eukaryota</taxon>
        <taxon>Metazoa</taxon>
        <taxon>Chordata</taxon>
        <taxon>Craniata</taxon>
        <taxon>Vertebrata</taxon>
        <taxon>Euteleostomi</taxon>
        <taxon>Archelosauria</taxon>
        <taxon>Archosauria</taxon>
        <taxon>Dinosauria</taxon>
        <taxon>Saurischia</taxon>
        <taxon>Theropoda</taxon>
        <taxon>Coelurosauria</taxon>
        <taxon>Aves</taxon>
        <taxon>Neognathae</taxon>
        <taxon>Neoaves</taxon>
        <taxon>Telluraves</taxon>
        <taxon>Coraciimorphae</taxon>
        <taxon>Coliiformes</taxon>
        <taxon>Coliidae</taxon>
        <taxon>Urocolius</taxon>
    </lineage>
</organism>
<evidence type="ECO:0000256" key="1">
    <source>
        <dbReference type="SAM" id="MobiDB-lite"/>
    </source>
</evidence>
<evidence type="ECO:0000313" key="4">
    <source>
        <dbReference type="Proteomes" id="UP000654395"/>
    </source>
</evidence>
<name>A0A852KZB9_UROIN</name>
<feature type="region of interest" description="Disordered" evidence="1">
    <location>
        <begin position="1"/>
        <end position="29"/>
    </location>
</feature>
<proteinExistence type="predicted"/>
<dbReference type="Pfam" id="PF04589">
    <property type="entry name" value="RFX1_trans_act"/>
    <property type="match status" value="1"/>
</dbReference>
<keyword evidence="4" id="KW-1185">Reference proteome</keyword>
<dbReference type="InterPro" id="IPR007668">
    <property type="entry name" value="RFX1_trans_act"/>
</dbReference>
<dbReference type="GO" id="GO:0003677">
    <property type="term" value="F:DNA binding"/>
    <property type="evidence" value="ECO:0007669"/>
    <property type="project" value="InterPro"/>
</dbReference>
<evidence type="ECO:0000313" key="3">
    <source>
        <dbReference type="EMBL" id="NXX84851.1"/>
    </source>
</evidence>
<comment type="caution">
    <text evidence="3">The sequence shown here is derived from an EMBL/GenBank/DDBJ whole genome shotgun (WGS) entry which is preliminary data.</text>
</comment>
<feature type="region of interest" description="Disordered" evidence="1">
    <location>
        <begin position="49"/>
        <end position="97"/>
    </location>
</feature>
<feature type="non-terminal residue" evidence="3">
    <location>
        <position position="97"/>
    </location>
</feature>
<evidence type="ECO:0000259" key="2">
    <source>
        <dbReference type="Pfam" id="PF04589"/>
    </source>
</evidence>
<feature type="domain" description="RFX1 transcription activation region" evidence="2">
    <location>
        <begin position="1"/>
        <end position="91"/>
    </location>
</feature>
<gene>
    <name evidence="3" type="primary">Rfx1</name>
    <name evidence="3" type="ORF">UROIND_R15477</name>
</gene>
<accession>A0A852KZB9</accession>
<dbReference type="OrthoDB" id="9393939at2759"/>
<dbReference type="GO" id="GO:0006355">
    <property type="term" value="P:regulation of DNA-templated transcription"/>
    <property type="evidence" value="ECO:0007669"/>
    <property type="project" value="InterPro"/>
</dbReference>
<dbReference type="EMBL" id="WBNH01010598">
    <property type="protein sequence ID" value="NXX84851.1"/>
    <property type="molecule type" value="Genomic_DNA"/>
</dbReference>
<reference evidence="3" key="1">
    <citation type="submission" date="2020-02" db="EMBL/GenBank/DDBJ databases">
        <title>Bird 10,000 Genomes (B10K) Project - Family phase.</title>
        <authorList>
            <person name="Zhang G."/>
        </authorList>
    </citation>
    <scope>NUCLEOTIDE SEQUENCE</scope>
    <source>
        <strain evidence="3">B10K-DU-030-59</strain>
    </source>
</reference>
<dbReference type="AlphaFoldDB" id="A0A852KZB9"/>
<dbReference type="GO" id="GO:0005634">
    <property type="term" value="C:nucleus"/>
    <property type="evidence" value="ECO:0007669"/>
    <property type="project" value="InterPro"/>
</dbReference>
<protein>
    <submittedName>
        <fullName evidence="3">RFX1 factor</fullName>
    </submittedName>
</protein>
<feature type="non-terminal residue" evidence="3">
    <location>
        <position position="1"/>
    </location>
</feature>
<dbReference type="Proteomes" id="UP000654395">
    <property type="component" value="Unassembled WGS sequence"/>
</dbReference>